<evidence type="ECO:0000313" key="1">
    <source>
        <dbReference type="EMBL" id="KAJ0194602.1"/>
    </source>
</evidence>
<accession>A0A9R1UV45</accession>
<dbReference type="EMBL" id="NBSK02000008">
    <property type="protein sequence ID" value="KAJ0194602.1"/>
    <property type="molecule type" value="Genomic_DNA"/>
</dbReference>
<dbReference type="Proteomes" id="UP000235145">
    <property type="component" value="Unassembled WGS sequence"/>
</dbReference>
<proteinExistence type="predicted"/>
<sequence length="105" mass="12268">MIFEAMMSFVCEKKLQRRPWVKLKAVFWQDLNMHINCLMKCFKEPAMLRILLMFRINVSSSHSPSKPNHYIWYDVDDMADGVDTDVTDDAAADYVHHETVPNECG</sequence>
<organism evidence="1 2">
    <name type="scientific">Lactuca sativa</name>
    <name type="common">Garden lettuce</name>
    <dbReference type="NCBI Taxonomy" id="4236"/>
    <lineage>
        <taxon>Eukaryota</taxon>
        <taxon>Viridiplantae</taxon>
        <taxon>Streptophyta</taxon>
        <taxon>Embryophyta</taxon>
        <taxon>Tracheophyta</taxon>
        <taxon>Spermatophyta</taxon>
        <taxon>Magnoliopsida</taxon>
        <taxon>eudicotyledons</taxon>
        <taxon>Gunneridae</taxon>
        <taxon>Pentapetalae</taxon>
        <taxon>asterids</taxon>
        <taxon>campanulids</taxon>
        <taxon>Asterales</taxon>
        <taxon>Asteraceae</taxon>
        <taxon>Cichorioideae</taxon>
        <taxon>Cichorieae</taxon>
        <taxon>Lactucinae</taxon>
        <taxon>Lactuca</taxon>
    </lineage>
</organism>
<evidence type="ECO:0000313" key="2">
    <source>
        <dbReference type="Proteomes" id="UP000235145"/>
    </source>
</evidence>
<protein>
    <submittedName>
        <fullName evidence="1">Uncharacterized protein</fullName>
    </submittedName>
</protein>
<name>A0A9R1UV45_LACSA</name>
<comment type="caution">
    <text evidence="1">The sequence shown here is derived from an EMBL/GenBank/DDBJ whole genome shotgun (WGS) entry which is preliminary data.</text>
</comment>
<gene>
    <name evidence="1" type="ORF">LSAT_V11C800443310</name>
</gene>
<dbReference type="AlphaFoldDB" id="A0A9R1UV45"/>
<keyword evidence="2" id="KW-1185">Reference proteome</keyword>
<reference evidence="1 2" key="1">
    <citation type="journal article" date="2017" name="Nat. Commun.">
        <title>Genome assembly with in vitro proximity ligation data and whole-genome triplication in lettuce.</title>
        <authorList>
            <person name="Reyes-Chin-Wo S."/>
            <person name="Wang Z."/>
            <person name="Yang X."/>
            <person name="Kozik A."/>
            <person name="Arikit S."/>
            <person name="Song C."/>
            <person name="Xia L."/>
            <person name="Froenicke L."/>
            <person name="Lavelle D.O."/>
            <person name="Truco M.J."/>
            <person name="Xia R."/>
            <person name="Zhu S."/>
            <person name="Xu C."/>
            <person name="Xu H."/>
            <person name="Xu X."/>
            <person name="Cox K."/>
            <person name="Korf I."/>
            <person name="Meyers B.C."/>
            <person name="Michelmore R.W."/>
        </authorList>
    </citation>
    <scope>NUCLEOTIDE SEQUENCE [LARGE SCALE GENOMIC DNA]</scope>
    <source>
        <strain evidence="2">cv. Salinas</strain>
        <tissue evidence="1">Seedlings</tissue>
    </source>
</reference>